<feature type="compositionally biased region" description="Polar residues" evidence="1">
    <location>
        <begin position="46"/>
        <end position="57"/>
    </location>
</feature>
<feature type="region of interest" description="Disordered" evidence="1">
    <location>
        <begin position="28"/>
        <end position="57"/>
    </location>
</feature>
<keyword evidence="3" id="KW-1185">Reference proteome</keyword>
<accession>A0A380K1W6</accession>
<gene>
    <name evidence="2" type="ORF">NCTC12224_00065</name>
</gene>
<evidence type="ECO:0000313" key="3">
    <source>
        <dbReference type="Proteomes" id="UP000254924"/>
    </source>
</evidence>
<dbReference type="EMBL" id="UHFN01000002">
    <property type="protein sequence ID" value="SUN58012.1"/>
    <property type="molecule type" value="Genomic_DNA"/>
</dbReference>
<reference evidence="2 3" key="1">
    <citation type="submission" date="2018-06" db="EMBL/GenBank/DDBJ databases">
        <authorList>
            <consortium name="Pathogen Informatics"/>
            <person name="Doyle S."/>
        </authorList>
    </citation>
    <scope>NUCLEOTIDE SEQUENCE [LARGE SCALE GENOMIC DNA]</scope>
    <source>
        <strain evidence="2 3">NCTC12224</strain>
    </source>
</reference>
<protein>
    <submittedName>
        <fullName evidence="2">Uncharacterized protein</fullName>
    </submittedName>
</protein>
<organism evidence="2 3">
    <name type="scientific">Streptococcus hyointestinalis</name>
    <dbReference type="NCBI Taxonomy" id="1337"/>
    <lineage>
        <taxon>Bacteria</taxon>
        <taxon>Bacillati</taxon>
        <taxon>Bacillota</taxon>
        <taxon>Bacilli</taxon>
        <taxon>Lactobacillales</taxon>
        <taxon>Streptococcaceae</taxon>
        <taxon>Streptococcus</taxon>
    </lineage>
</organism>
<dbReference type="Proteomes" id="UP000254924">
    <property type="component" value="Unassembled WGS sequence"/>
</dbReference>
<sequence>MTEIKNPFSPSFARVPEIFIDREDLVKETGEPPLPTHTLRGRGGSQLFQIENKNNMT</sequence>
<name>A0A380K1W6_9STRE</name>
<evidence type="ECO:0000256" key="1">
    <source>
        <dbReference type="SAM" id="MobiDB-lite"/>
    </source>
</evidence>
<dbReference type="AlphaFoldDB" id="A0A380K1W6"/>
<proteinExistence type="predicted"/>
<evidence type="ECO:0000313" key="2">
    <source>
        <dbReference type="EMBL" id="SUN58012.1"/>
    </source>
</evidence>